<sequence>MDRLQLQKMIDANNVVDCTQEIRDKKHSQLIKVDVSRLMELKKKYSRLSQSNPDQFDKMCVSQCSFLFTNYTDIFNKVKKDEMNLEILAQLLNVLKKIEDEKLDQHTGAYEVGKLLKEMYIDSALMKSEKLDAKHSKSGTSGPAKPKPKKLTWKEYKETLNSQL</sequence>
<accession>A0A6C0HH16</accession>
<protein>
    <submittedName>
        <fullName evidence="2">Uncharacterized protein</fullName>
    </submittedName>
</protein>
<dbReference type="AlphaFoldDB" id="A0A6C0HH16"/>
<reference evidence="2" key="1">
    <citation type="journal article" date="2020" name="Nature">
        <title>Giant virus diversity and host interactions through global metagenomics.</title>
        <authorList>
            <person name="Schulz F."/>
            <person name="Roux S."/>
            <person name="Paez-Espino D."/>
            <person name="Jungbluth S."/>
            <person name="Walsh D.A."/>
            <person name="Denef V.J."/>
            <person name="McMahon K.D."/>
            <person name="Konstantinidis K.T."/>
            <person name="Eloe-Fadrosh E.A."/>
            <person name="Kyrpides N.C."/>
            <person name="Woyke T."/>
        </authorList>
    </citation>
    <scope>NUCLEOTIDE SEQUENCE</scope>
    <source>
        <strain evidence="2">GVMAG-M-3300023184-101</strain>
    </source>
</reference>
<evidence type="ECO:0000256" key="1">
    <source>
        <dbReference type="SAM" id="MobiDB-lite"/>
    </source>
</evidence>
<proteinExistence type="predicted"/>
<name>A0A6C0HH16_9ZZZZ</name>
<evidence type="ECO:0000313" key="2">
    <source>
        <dbReference type="EMBL" id="QHT79435.1"/>
    </source>
</evidence>
<organism evidence="2">
    <name type="scientific">viral metagenome</name>
    <dbReference type="NCBI Taxonomy" id="1070528"/>
    <lineage>
        <taxon>unclassified sequences</taxon>
        <taxon>metagenomes</taxon>
        <taxon>organismal metagenomes</taxon>
    </lineage>
</organism>
<feature type="region of interest" description="Disordered" evidence="1">
    <location>
        <begin position="131"/>
        <end position="164"/>
    </location>
</feature>
<dbReference type="EMBL" id="MN739949">
    <property type="protein sequence ID" value="QHT79435.1"/>
    <property type="molecule type" value="Genomic_DNA"/>
</dbReference>